<comment type="cofactor">
    <cofactor evidence="1">
        <name>[4Fe-4S] cluster</name>
        <dbReference type="ChEBI" id="CHEBI:49883"/>
    </cofactor>
</comment>
<evidence type="ECO:0000256" key="3">
    <source>
        <dbReference type="ARBA" id="ARBA00022723"/>
    </source>
</evidence>
<evidence type="ECO:0000256" key="4">
    <source>
        <dbReference type="ARBA" id="ARBA00023004"/>
    </source>
</evidence>
<organism evidence="7 8">
    <name type="scientific">Phormidium yuhuli AB48</name>
    <dbReference type="NCBI Taxonomy" id="2940671"/>
    <lineage>
        <taxon>Bacteria</taxon>
        <taxon>Bacillati</taxon>
        <taxon>Cyanobacteriota</taxon>
        <taxon>Cyanophyceae</taxon>
        <taxon>Oscillatoriophycideae</taxon>
        <taxon>Oscillatoriales</taxon>
        <taxon>Oscillatoriaceae</taxon>
        <taxon>Phormidium</taxon>
        <taxon>Phormidium yuhuli</taxon>
    </lineage>
</organism>
<dbReference type="PROSITE" id="PS51379">
    <property type="entry name" value="4FE4S_FER_2"/>
    <property type="match status" value="2"/>
</dbReference>
<feature type="domain" description="4Fe-4S ferredoxin-type" evidence="6">
    <location>
        <begin position="98"/>
        <end position="128"/>
    </location>
</feature>
<dbReference type="InterPro" id="IPR017900">
    <property type="entry name" value="4Fe4S_Fe_S_CS"/>
</dbReference>
<gene>
    <name evidence="7" type="ORF">NEA10_02030</name>
</gene>
<dbReference type="NCBIfam" id="NF045992">
    <property type="entry name" value="CircClkLdpA"/>
    <property type="match status" value="1"/>
</dbReference>
<evidence type="ECO:0000313" key="8">
    <source>
        <dbReference type="Proteomes" id="UP001056708"/>
    </source>
</evidence>
<feature type="domain" description="4Fe-4S ferredoxin-type" evidence="6">
    <location>
        <begin position="129"/>
        <end position="158"/>
    </location>
</feature>
<keyword evidence="2" id="KW-0004">4Fe-4S</keyword>
<evidence type="ECO:0000256" key="2">
    <source>
        <dbReference type="ARBA" id="ARBA00022485"/>
    </source>
</evidence>
<dbReference type="InterPro" id="IPR050157">
    <property type="entry name" value="PSI_iron-sulfur_center"/>
</dbReference>
<dbReference type="PANTHER" id="PTHR24960:SF79">
    <property type="entry name" value="PHOTOSYSTEM I IRON-SULFUR CENTER"/>
    <property type="match status" value="1"/>
</dbReference>
<dbReference type="RefSeq" id="WP_252663545.1">
    <property type="nucleotide sequence ID" value="NZ_CP098611.1"/>
</dbReference>
<dbReference type="PANTHER" id="PTHR24960">
    <property type="entry name" value="PHOTOSYSTEM I IRON-SULFUR CENTER-RELATED"/>
    <property type="match status" value="1"/>
</dbReference>
<evidence type="ECO:0000313" key="7">
    <source>
        <dbReference type="EMBL" id="USR91530.1"/>
    </source>
</evidence>
<evidence type="ECO:0000259" key="6">
    <source>
        <dbReference type="PROSITE" id="PS51379"/>
    </source>
</evidence>
<dbReference type="PROSITE" id="PS00198">
    <property type="entry name" value="4FE4S_FER_1"/>
    <property type="match status" value="1"/>
</dbReference>
<accession>A0ABY5AQP0</accession>
<keyword evidence="8" id="KW-1185">Reference proteome</keyword>
<dbReference type="InterPro" id="IPR057431">
    <property type="entry name" value="LdpA_Fe-S-bd"/>
</dbReference>
<keyword evidence="3" id="KW-0479">Metal-binding</keyword>
<sequence length="376" mass="40937">MTNLRDPLHSLKQGTWFKLICGASFQDLPAIHNLSLVYSLAGVDCIDVAADPTVVEAARGGMAAAQVYLESARSRGLSPNPKPWLMVSLNDADDPHFRKAQFNPEHCPPDCPRPCEAVCPAAAIAFTQEHQGVIQERCYGCGRCLPICPQGLISAKAYRTSPETLAPFVLSMAVDAIEIHTQPGHQEDFEALWRAIAPWRSQLKQLAISCLHSPNSLDYLRSLYDIIGSAFPEPIWQTDGRSMSGDLGKGTSKATIQFGQQVLNANLPGYVQLAGGTNQHTVPKLQSLGLFNNRLNSQQSSSNSPVTRPKPAKYIAGIAYGSYARAILSPMLTPLNRSKGCSAMYLDQHPQHLWAAVERARSLVALHHQPPAVLKS</sequence>
<dbReference type="Gene3D" id="3.30.70.20">
    <property type="match status" value="1"/>
</dbReference>
<evidence type="ECO:0000256" key="5">
    <source>
        <dbReference type="ARBA" id="ARBA00023014"/>
    </source>
</evidence>
<keyword evidence="5" id="KW-0411">Iron-sulfur</keyword>
<dbReference type="Pfam" id="PF25160">
    <property type="entry name" value="LdpA_Fe-S-bd"/>
    <property type="match status" value="1"/>
</dbReference>
<reference evidence="7" key="1">
    <citation type="submission" date="2022-06" db="EMBL/GenBank/DDBJ databases">
        <title>Genome sequence of Phormidium yuhuli AB48 isolated from an industrial photobioreactor environment.</title>
        <authorList>
            <person name="Qiu Y."/>
            <person name="Noonan A.J.C."/>
            <person name="Dofher K."/>
            <person name="Koch M."/>
            <person name="Kieft B."/>
            <person name="Lin X."/>
            <person name="Ziels R.M."/>
            <person name="Hallam S.J."/>
        </authorList>
    </citation>
    <scope>NUCLEOTIDE SEQUENCE</scope>
    <source>
        <strain evidence="7">AB48</strain>
    </source>
</reference>
<dbReference type="Pfam" id="PF12617">
    <property type="entry name" value="LdpA_C"/>
    <property type="match status" value="1"/>
</dbReference>
<dbReference type="SUPFAM" id="SSF54862">
    <property type="entry name" value="4Fe-4S ferredoxins"/>
    <property type="match status" value="1"/>
</dbReference>
<proteinExistence type="predicted"/>
<protein>
    <submittedName>
        <fullName evidence="7">4Fe-4S binding protein</fullName>
    </submittedName>
</protein>
<name>A0ABY5AQP0_9CYAN</name>
<dbReference type="EMBL" id="CP098611">
    <property type="protein sequence ID" value="USR91530.1"/>
    <property type="molecule type" value="Genomic_DNA"/>
</dbReference>
<dbReference type="InterPro" id="IPR017896">
    <property type="entry name" value="4Fe4S_Fe-S-bd"/>
</dbReference>
<dbReference type="InterPro" id="IPR021039">
    <property type="entry name" value="Fe-S-bd_prot_LdpA_C"/>
</dbReference>
<dbReference type="Proteomes" id="UP001056708">
    <property type="component" value="Chromosome"/>
</dbReference>
<evidence type="ECO:0000256" key="1">
    <source>
        <dbReference type="ARBA" id="ARBA00001966"/>
    </source>
</evidence>
<keyword evidence="4" id="KW-0408">Iron</keyword>